<dbReference type="GO" id="GO:0047496">
    <property type="term" value="P:vesicle transport along microtubule"/>
    <property type="evidence" value="ECO:0007669"/>
    <property type="project" value="TreeGrafter"/>
</dbReference>
<dbReference type="GO" id="GO:0000132">
    <property type="term" value="P:establishment of mitotic spindle orientation"/>
    <property type="evidence" value="ECO:0007669"/>
    <property type="project" value="TreeGrafter"/>
</dbReference>
<reference evidence="12" key="1">
    <citation type="submission" date="2016-06" db="UniProtKB">
        <authorList>
            <consortium name="WormBaseParasite"/>
        </authorList>
    </citation>
    <scope>IDENTIFICATION</scope>
</reference>
<keyword evidence="4" id="KW-0963">Cytoplasm</keyword>
<keyword evidence="5" id="KW-0493">Microtubule</keyword>
<keyword evidence="7" id="KW-0206">Cytoskeleton</keyword>
<dbReference type="GO" id="GO:0051642">
    <property type="term" value="P:centrosome localization"/>
    <property type="evidence" value="ECO:0007669"/>
    <property type="project" value="TreeGrafter"/>
</dbReference>
<dbReference type="GO" id="GO:0005871">
    <property type="term" value="C:kinesin complex"/>
    <property type="evidence" value="ECO:0007669"/>
    <property type="project" value="TreeGrafter"/>
</dbReference>
<proteinExistence type="inferred from homology"/>
<keyword evidence="6 8" id="KW-0175">Coiled coil</keyword>
<dbReference type="PANTHER" id="PTHR10921">
    <property type="entry name" value="NUCLEAR DISTRIBUTION PROTEIN NUDE HOMOLOG 1"/>
    <property type="match status" value="1"/>
</dbReference>
<sequence length="215" mass="24174">MSENIRAEEAKAELEEHVSYSRQLEAEFDEQLNGMKRDLGVRDRELVKLTAERDRLRVSAFVTSRITSETLTDTERKLNAELEAHALLTTELEMKDELKASSEQCQRLEDEIRDLKLDNTVKDTKIKNWQLVDKNPSLTLRGEKQKEFGKNGLIKLSVTGTEKVLCDNVSKTARLNSAPNESGVASKINSLPSPLARNVSPIIADLLRTIQASVI</sequence>
<dbReference type="AlphaFoldDB" id="A0A183V6J5"/>
<name>A0A183V6J5_TOXCA</name>
<evidence type="ECO:0000256" key="6">
    <source>
        <dbReference type="ARBA" id="ARBA00023054"/>
    </source>
</evidence>
<evidence type="ECO:0000256" key="8">
    <source>
        <dbReference type="SAM" id="Coils"/>
    </source>
</evidence>
<dbReference type="GO" id="GO:0005874">
    <property type="term" value="C:microtubule"/>
    <property type="evidence" value="ECO:0007669"/>
    <property type="project" value="UniProtKB-KW"/>
</dbReference>
<dbReference type="Pfam" id="PF04880">
    <property type="entry name" value="NUDE_C"/>
    <property type="match status" value="1"/>
</dbReference>
<feature type="coiled-coil region" evidence="8">
    <location>
        <begin position="91"/>
        <end position="118"/>
    </location>
</feature>
<dbReference type="InterPro" id="IPR033494">
    <property type="entry name" value="NUDE"/>
</dbReference>
<dbReference type="GO" id="GO:0005813">
    <property type="term" value="C:centrosome"/>
    <property type="evidence" value="ECO:0007669"/>
    <property type="project" value="UniProtKB-SubCell"/>
</dbReference>
<dbReference type="GO" id="GO:0005819">
    <property type="term" value="C:spindle"/>
    <property type="evidence" value="ECO:0007669"/>
    <property type="project" value="UniProtKB-SubCell"/>
</dbReference>
<feature type="domain" description="NUDE" evidence="9">
    <location>
        <begin position="71"/>
        <end position="209"/>
    </location>
</feature>
<dbReference type="EMBL" id="UYWY01023531">
    <property type="protein sequence ID" value="VDM47686.1"/>
    <property type="molecule type" value="Genomic_DNA"/>
</dbReference>
<evidence type="ECO:0000256" key="1">
    <source>
        <dbReference type="ARBA" id="ARBA00004186"/>
    </source>
</evidence>
<protein>
    <submittedName>
        <fullName evidence="12">NUDE_C domain-containing protein</fullName>
    </submittedName>
</protein>
<accession>A0A183V6J5</accession>
<evidence type="ECO:0000313" key="10">
    <source>
        <dbReference type="EMBL" id="VDM47686.1"/>
    </source>
</evidence>
<dbReference type="GO" id="GO:0008017">
    <property type="term" value="F:microtubule binding"/>
    <property type="evidence" value="ECO:0007669"/>
    <property type="project" value="InterPro"/>
</dbReference>
<dbReference type="GO" id="GO:0007020">
    <property type="term" value="P:microtubule nucleation"/>
    <property type="evidence" value="ECO:0007669"/>
    <property type="project" value="TreeGrafter"/>
</dbReference>
<keyword evidence="11" id="KW-1185">Reference proteome</keyword>
<comment type="subcellular location">
    <subcellularLocation>
        <location evidence="2">Cytoplasm</location>
        <location evidence="2">Cytoskeleton</location>
        <location evidence="2">Microtubule organizing center</location>
        <location evidence="2">Centrosome</location>
    </subcellularLocation>
    <subcellularLocation>
        <location evidence="1">Cytoplasm</location>
        <location evidence="1">Cytoskeleton</location>
        <location evidence="1">Spindle</location>
    </subcellularLocation>
</comment>
<evidence type="ECO:0000256" key="7">
    <source>
        <dbReference type="ARBA" id="ARBA00023212"/>
    </source>
</evidence>
<dbReference type="PANTHER" id="PTHR10921:SF1">
    <property type="entry name" value="NUCLEAR DISTRIBUTION PROTEIN NUDE HOMOLOG"/>
    <property type="match status" value="1"/>
</dbReference>
<reference evidence="10 11" key="2">
    <citation type="submission" date="2018-11" db="EMBL/GenBank/DDBJ databases">
        <authorList>
            <consortium name="Pathogen Informatics"/>
        </authorList>
    </citation>
    <scope>NUCLEOTIDE SEQUENCE [LARGE SCALE GENOMIC DNA]</scope>
</reference>
<dbReference type="InterPro" id="IPR006964">
    <property type="entry name" value="NUDE_dom"/>
</dbReference>
<dbReference type="GO" id="GO:0007059">
    <property type="term" value="P:chromosome segregation"/>
    <property type="evidence" value="ECO:0007669"/>
    <property type="project" value="TreeGrafter"/>
</dbReference>
<dbReference type="GO" id="GO:0000776">
    <property type="term" value="C:kinetochore"/>
    <property type="evidence" value="ECO:0007669"/>
    <property type="project" value="TreeGrafter"/>
</dbReference>
<gene>
    <name evidence="10" type="ORF">TCNE_LOCUS16365</name>
</gene>
<evidence type="ECO:0000259" key="9">
    <source>
        <dbReference type="Pfam" id="PF04880"/>
    </source>
</evidence>
<comment type="similarity">
    <text evidence="3">Belongs to the nudE family.</text>
</comment>
<organism evidence="11 12">
    <name type="scientific">Toxocara canis</name>
    <name type="common">Canine roundworm</name>
    <dbReference type="NCBI Taxonomy" id="6265"/>
    <lineage>
        <taxon>Eukaryota</taxon>
        <taxon>Metazoa</taxon>
        <taxon>Ecdysozoa</taxon>
        <taxon>Nematoda</taxon>
        <taxon>Chromadorea</taxon>
        <taxon>Rhabditida</taxon>
        <taxon>Spirurina</taxon>
        <taxon>Ascaridomorpha</taxon>
        <taxon>Ascaridoidea</taxon>
        <taxon>Toxocaridae</taxon>
        <taxon>Toxocara</taxon>
    </lineage>
</organism>
<evidence type="ECO:0000256" key="2">
    <source>
        <dbReference type="ARBA" id="ARBA00004300"/>
    </source>
</evidence>
<dbReference type="WBParaSite" id="TCNE_0001636601-mRNA-1">
    <property type="protein sequence ID" value="TCNE_0001636601-mRNA-1"/>
    <property type="gene ID" value="TCNE_0001636601"/>
</dbReference>
<evidence type="ECO:0000256" key="4">
    <source>
        <dbReference type="ARBA" id="ARBA00022490"/>
    </source>
</evidence>
<evidence type="ECO:0000313" key="11">
    <source>
        <dbReference type="Proteomes" id="UP000050794"/>
    </source>
</evidence>
<dbReference type="GO" id="GO:0007100">
    <property type="term" value="P:mitotic centrosome separation"/>
    <property type="evidence" value="ECO:0007669"/>
    <property type="project" value="TreeGrafter"/>
</dbReference>
<evidence type="ECO:0000256" key="3">
    <source>
        <dbReference type="ARBA" id="ARBA00007429"/>
    </source>
</evidence>
<dbReference type="Proteomes" id="UP000050794">
    <property type="component" value="Unassembled WGS sequence"/>
</dbReference>
<evidence type="ECO:0000313" key="12">
    <source>
        <dbReference type="WBParaSite" id="TCNE_0001636601-mRNA-1"/>
    </source>
</evidence>
<evidence type="ECO:0000256" key="5">
    <source>
        <dbReference type="ARBA" id="ARBA00022701"/>
    </source>
</evidence>